<evidence type="ECO:0000313" key="2">
    <source>
        <dbReference type="EMBL" id="THV01107.1"/>
    </source>
</evidence>
<organism evidence="2 3">
    <name type="scientific">Dendrothele bispora (strain CBS 962.96)</name>
    <dbReference type="NCBI Taxonomy" id="1314807"/>
    <lineage>
        <taxon>Eukaryota</taxon>
        <taxon>Fungi</taxon>
        <taxon>Dikarya</taxon>
        <taxon>Basidiomycota</taxon>
        <taxon>Agaricomycotina</taxon>
        <taxon>Agaricomycetes</taxon>
        <taxon>Agaricomycetidae</taxon>
        <taxon>Agaricales</taxon>
        <taxon>Agaricales incertae sedis</taxon>
        <taxon>Dendrothele</taxon>
    </lineage>
</organism>
<dbReference type="Pfam" id="PF06985">
    <property type="entry name" value="HET"/>
    <property type="match status" value="1"/>
</dbReference>
<proteinExistence type="predicted"/>
<keyword evidence="3" id="KW-1185">Reference proteome</keyword>
<gene>
    <name evidence="2" type="ORF">K435DRAFT_827838</name>
</gene>
<evidence type="ECO:0000259" key="1">
    <source>
        <dbReference type="Pfam" id="PF06985"/>
    </source>
</evidence>
<dbReference type="Proteomes" id="UP000297245">
    <property type="component" value="Unassembled WGS sequence"/>
</dbReference>
<dbReference type="PANTHER" id="PTHR10622">
    <property type="entry name" value="HET DOMAIN-CONTAINING PROTEIN"/>
    <property type="match status" value="1"/>
</dbReference>
<dbReference type="AlphaFoldDB" id="A0A4S8MEU8"/>
<dbReference type="PANTHER" id="PTHR10622:SF10">
    <property type="entry name" value="HET DOMAIN-CONTAINING PROTEIN"/>
    <property type="match status" value="1"/>
</dbReference>
<feature type="domain" description="Heterokaryon incompatibility" evidence="1">
    <location>
        <begin position="23"/>
        <end position="151"/>
    </location>
</feature>
<sequence>MSKTFKLSGGLVDLKEDTPVPPYAILSHRWIQGQEVSYQEFLHGSQETKSKSGYLKIVTACRAALRDGLNFIWVDTCCINKGSHEDVTRNIRSMYSYYQNAHVCYAYLADMNVNMPRVHSTYLTDMGVRSTYIIAMGDRIEWFRRGWTLQELLAPKEVVFFDGHWDIVGTKRSLGEMISYVTNIPDEILSGQKSVYDIDPLERMSWTIGRKTTKPPDRAYCLLGLLDVSIEPDYDETFRESMERLRRAFVDAHPQHREAFGSEEVSFLEILDQAYDKIRRGKDGQWPSFV</sequence>
<dbReference type="OrthoDB" id="674604at2759"/>
<dbReference type="EMBL" id="ML179094">
    <property type="protein sequence ID" value="THV01107.1"/>
    <property type="molecule type" value="Genomic_DNA"/>
</dbReference>
<accession>A0A4S8MEU8</accession>
<evidence type="ECO:0000313" key="3">
    <source>
        <dbReference type="Proteomes" id="UP000297245"/>
    </source>
</evidence>
<name>A0A4S8MEU8_DENBC</name>
<protein>
    <submittedName>
        <fullName evidence="2">HET-domain-containing protein</fullName>
    </submittedName>
</protein>
<dbReference type="InterPro" id="IPR010730">
    <property type="entry name" value="HET"/>
</dbReference>
<reference evidence="2 3" key="1">
    <citation type="journal article" date="2019" name="Nat. Ecol. Evol.">
        <title>Megaphylogeny resolves global patterns of mushroom evolution.</title>
        <authorList>
            <person name="Varga T."/>
            <person name="Krizsan K."/>
            <person name="Foldi C."/>
            <person name="Dima B."/>
            <person name="Sanchez-Garcia M."/>
            <person name="Sanchez-Ramirez S."/>
            <person name="Szollosi G.J."/>
            <person name="Szarkandi J.G."/>
            <person name="Papp V."/>
            <person name="Albert L."/>
            <person name="Andreopoulos W."/>
            <person name="Angelini C."/>
            <person name="Antonin V."/>
            <person name="Barry K.W."/>
            <person name="Bougher N.L."/>
            <person name="Buchanan P."/>
            <person name="Buyck B."/>
            <person name="Bense V."/>
            <person name="Catcheside P."/>
            <person name="Chovatia M."/>
            <person name="Cooper J."/>
            <person name="Damon W."/>
            <person name="Desjardin D."/>
            <person name="Finy P."/>
            <person name="Geml J."/>
            <person name="Haridas S."/>
            <person name="Hughes K."/>
            <person name="Justo A."/>
            <person name="Karasinski D."/>
            <person name="Kautmanova I."/>
            <person name="Kiss B."/>
            <person name="Kocsube S."/>
            <person name="Kotiranta H."/>
            <person name="LaButti K.M."/>
            <person name="Lechner B.E."/>
            <person name="Liimatainen K."/>
            <person name="Lipzen A."/>
            <person name="Lukacs Z."/>
            <person name="Mihaltcheva S."/>
            <person name="Morgado L.N."/>
            <person name="Niskanen T."/>
            <person name="Noordeloos M.E."/>
            <person name="Ohm R.A."/>
            <person name="Ortiz-Santana B."/>
            <person name="Ovrebo C."/>
            <person name="Racz N."/>
            <person name="Riley R."/>
            <person name="Savchenko A."/>
            <person name="Shiryaev A."/>
            <person name="Soop K."/>
            <person name="Spirin V."/>
            <person name="Szebenyi C."/>
            <person name="Tomsovsky M."/>
            <person name="Tulloss R.E."/>
            <person name="Uehling J."/>
            <person name="Grigoriev I.V."/>
            <person name="Vagvolgyi C."/>
            <person name="Papp T."/>
            <person name="Martin F.M."/>
            <person name="Miettinen O."/>
            <person name="Hibbett D.S."/>
            <person name="Nagy L.G."/>
        </authorList>
    </citation>
    <scope>NUCLEOTIDE SEQUENCE [LARGE SCALE GENOMIC DNA]</scope>
    <source>
        <strain evidence="2 3">CBS 962.96</strain>
    </source>
</reference>